<dbReference type="InterPro" id="IPR017439">
    <property type="entry name" value="Amidohydrolase"/>
</dbReference>
<feature type="domain" description="Peptidase M20 dimerisation" evidence="2">
    <location>
        <begin position="231"/>
        <end position="322"/>
    </location>
</feature>
<sequence length="433" mass="46305">MTANEKKHSDEAIARTMVADRRHFHERPEEGWCEFETTAAVVERLTKLGFEVLVGADAVDPENALGRDPKKVEAAMARARENGVSEDFLARSGGWTGAVGIWRTGRPGPVTAFRFDIDCLEIAETDAPEHEPNRLGYRSRYAGFSHACGHDGHTAVGLGVAAWVAEHADTLCGTVKLLFQPAEEGVRGAAAMAARGVVDDVDWFLGAHIGCSAHLGQVGVSHEGYLATTKFDLTYTGVPAAAGSPENGRSALMCGAATCMSLGSLPGHSGGITRVQIGKFVSGTARNIVAEHAAMLLEVRGETTEINDYMEENVERTVKGLAAAYGVEYDLRKVGHAVTYRGDEEAVALAKAAAAEVPGVESVVDMNAKIGSEDCTVLIRRVQSHGGKAAFFYFGCNHHGHHKKDFDIQDEQSLPIGWGVFTNFLKKTNGLGN</sequence>
<evidence type="ECO:0000256" key="1">
    <source>
        <dbReference type="ARBA" id="ARBA00022801"/>
    </source>
</evidence>
<comment type="caution">
    <text evidence="3">The sequence shown here is derived from an EMBL/GenBank/DDBJ whole genome shotgun (WGS) entry which is preliminary data.</text>
</comment>
<gene>
    <name evidence="3" type="ORF">H6A60_09355</name>
</gene>
<dbReference type="InterPro" id="IPR002933">
    <property type="entry name" value="Peptidase_M20"/>
</dbReference>
<name>A0ABS2DTK7_9BURK</name>
<dbReference type="PANTHER" id="PTHR30575:SF3">
    <property type="entry name" value="PEPTIDASE M20 DIMERISATION DOMAIN-CONTAINING PROTEIN"/>
    <property type="match status" value="1"/>
</dbReference>
<dbReference type="InterPro" id="IPR052030">
    <property type="entry name" value="Peptidase_M20/M20A_hydrolases"/>
</dbReference>
<evidence type="ECO:0000313" key="3">
    <source>
        <dbReference type="EMBL" id="MBM6704687.1"/>
    </source>
</evidence>
<protein>
    <submittedName>
        <fullName evidence="3">Amidohydrolase</fullName>
    </submittedName>
</protein>
<dbReference type="EMBL" id="JACJJC010000016">
    <property type="protein sequence ID" value="MBM6704687.1"/>
    <property type="molecule type" value="Genomic_DNA"/>
</dbReference>
<dbReference type="Pfam" id="PF01546">
    <property type="entry name" value="Peptidase_M20"/>
    <property type="match status" value="1"/>
</dbReference>
<keyword evidence="1" id="KW-0378">Hydrolase</keyword>
<dbReference type="Proteomes" id="UP000715095">
    <property type="component" value="Unassembled WGS sequence"/>
</dbReference>
<dbReference type="InterPro" id="IPR011650">
    <property type="entry name" value="Peptidase_M20_dimer"/>
</dbReference>
<dbReference type="Gene3D" id="3.40.630.10">
    <property type="entry name" value="Zn peptidases"/>
    <property type="match status" value="1"/>
</dbReference>
<evidence type="ECO:0000313" key="4">
    <source>
        <dbReference type="Proteomes" id="UP000715095"/>
    </source>
</evidence>
<dbReference type="NCBIfam" id="TIGR01891">
    <property type="entry name" value="amidohydrolases"/>
    <property type="match status" value="1"/>
</dbReference>
<accession>A0ABS2DTK7</accession>
<dbReference type="PIRSF" id="PIRSF005962">
    <property type="entry name" value="Pept_M20D_amidohydro"/>
    <property type="match status" value="1"/>
</dbReference>
<dbReference type="SUPFAM" id="SSF53187">
    <property type="entry name" value="Zn-dependent exopeptidases"/>
    <property type="match status" value="1"/>
</dbReference>
<dbReference type="SUPFAM" id="SSF55031">
    <property type="entry name" value="Bacterial exopeptidase dimerisation domain"/>
    <property type="match status" value="1"/>
</dbReference>
<proteinExistence type="predicted"/>
<organism evidence="3 4">
    <name type="scientific">Sutterella massiliensis</name>
    <dbReference type="NCBI Taxonomy" id="1816689"/>
    <lineage>
        <taxon>Bacteria</taxon>
        <taxon>Pseudomonadati</taxon>
        <taxon>Pseudomonadota</taxon>
        <taxon>Betaproteobacteria</taxon>
        <taxon>Burkholderiales</taxon>
        <taxon>Sutterellaceae</taxon>
        <taxon>Sutterella</taxon>
    </lineage>
</organism>
<dbReference type="RefSeq" id="WP_205103878.1">
    <property type="nucleotide sequence ID" value="NZ_JACJJC010000016.1"/>
</dbReference>
<evidence type="ECO:0000259" key="2">
    <source>
        <dbReference type="Pfam" id="PF07687"/>
    </source>
</evidence>
<dbReference type="Pfam" id="PF07687">
    <property type="entry name" value="M20_dimer"/>
    <property type="match status" value="1"/>
</dbReference>
<dbReference type="InterPro" id="IPR036264">
    <property type="entry name" value="Bact_exopeptidase_dim_dom"/>
</dbReference>
<reference evidence="3 4" key="1">
    <citation type="journal article" date="2021" name="Sci. Rep.">
        <title>The distribution of antibiotic resistance genes in chicken gut microbiota commensals.</title>
        <authorList>
            <person name="Juricova H."/>
            <person name="Matiasovicova J."/>
            <person name="Kubasova T."/>
            <person name="Cejkova D."/>
            <person name="Rychlik I."/>
        </authorList>
    </citation>
    <scope>NUCLEOTIDE SEQUENCE [LARGE SCALE GENOMIC DNA]</scope>
    <source>
        <strain evidence="3 4">An829</strain>
    </source>
</reference>
<keyword evidence="4" id="KW-1185">Reference proteome</keyword>
<dbReference type="PANTHER" id="PTHR30575">
    <property type="entry name" value="PEPTIDASE M20"/>
    <property type="match status" value="1"/>
</dbReference>